<dbReference type="InterPro" id="IPR051850">
    <property type="entry name" value="Polysacch_Lyase_4"/>
</dbReference>
<dbReference type="PANTHER" id="PTHR32018:SF1">
    <property type="entry name" value="RHAMNOGALACTURONAN ENDOLYASE"/>
    <property type="match status" value="1"/>
</dbReference>
<dbReference type="EMBL" id="OU892284">
    <property type="protein sequence ID" value="CAH1134311.1"/>
    <property type="molecule type" value="Genomic_DNA"/>
</dbReference>
<feature type="signal peptide" evidence="8">
    <location>
        <begin position="1"/>
        <end position="17"/>
    </location>
</feature>
<feature type="domain" description="Rhamnogalacturonan lyase" evidence="9">
    <location>
        <begin position="403"/>
        <end position="560"/>
    </location>
</feature>
<dbReference type="Proteomes" id="UP001152799">
    <property type="component" value="Chromosome 8"/>
</dbReference>
<dbReference type="GO" id="GO:0102210">
    <property type="term" value="F:rhamnogalacturonan endolyase activity"/>
    <property type="evidence" value="ECO:0007669"/>
    <property type="project" value="UniProtKB-EC"/>
</dbReference>
<dbReference type="CDD" id="cd10320">
    <property type="entry name" value="RGL4_N"/>
    <property type="match status" value="1"/>
</dbReference>
<evidence type="ECO:0000313" key="11">
    <source>
        <dbReference type="EMBL" id="CAH1134311.1"/>
    </source>
</evidence>
<evidence type="ECO:0000256" key="3">
    <source>
        <dbReference type="ARBA" id="ARBA00010418"/>
    </source>
</evidence>
<dbReference type="Gene3D" id="2.60.120.260">
    <property type="entry name" value="Galactose-binding domain-like"/>
    <property type="match status" value="1"/>
</dbReference>
<dbReference type="InterPro" id="IPR014718">
    <property type="entry name" value="GH-type_carb-bd"/>
</dbReference>
<protein>
    <recommendedName>
        <fullName evidence="4">rhamnogalacturonan endolyase</fullName>
        <ecNumber evidence="4">4.2.2.23</ecNumber>
    </recommendedName>
</protein>
<evidence type="ECO:0000256" key="5">
    <source>
        <dbReference type="ARBA" id="ARBA00022525"/>
    </source>
</evidence>
<evidence type="ECO:0000259" key="10">
    <source>
        <dbReference type="Pfam" id="PF14686"/>
    </source>
</evidence>
<evidence type="ECO:0000256" key="6">
    <source>
        <dbReference type="ARBA" id="ARBA00022729"/>
    </source>
</evidence>
<feature type="chain" id="PRO_5040513542" description="rhamnogalacturonan endolyase" evidence="8">
    <location>
        <begin position="18"/>
        <end position="563"/>
    </location>
</feature>
<dbReference type="SUPFAM" id="SSF49452">
    <property type="entry name" value="Starch-binding domain-like"/>
    <property type="match status" value="1"/>
</dbReference>
<dbReference type="InterPro" id="IPR011013">
    <property type="entry name" value="Gal_mutarotase_sf_dom"/>
</dbReference>
<dbReference type="Gene3D" id="2.70.98.10">
    <property type="match status" value="1"/>
</dbReference>
<dbReference type="InterPro" id="IPR029411">
    <property type="entry name" value="RG-lyase_III"/>
</dbReference>
<reference evidence="11" key="1">
    <citation type="submission" date="2022-01" db="EMBL/GenBank/DDBJ databases">
        <authorList>
            <person name="King R."/>
        </authorList>
    </citation>
    <scope>NUCLEOTIDE SEQUENCE</scope>
</reference>
<accession>A0A9P0DJG3</accession>
<dbReference type="Pfam" id="PF14683">
    <property type="entry name" value="CBM-like"/>
    <property type="match status" value="1"/>
</dbReference>
<dbReference type="OrthoDB" id="1857872at2759"/>
<dbReference type="SUPFAM" id="SSF49785">
    <property type="entry name" value="Galactose-binding domain-like"/>
    <property type="match status" value="1"/>
</dbReference>
<dbReference type="Pfam" id="PF14686">
    <property type="entry name" value="fn3_3"/>
    <property type="match status" value="1"/>
</dbReference>
<dbReference type="AlphaFoldDB" id="A0A9P0DJG3"/>
<dbReference type="PANTHER" id="PTHR32018">
    <property type="entry name" value="RHAMNOGALACTURONATE LYASE FAMILY PROTEIN"/>
    <property type="match status" value="1"/>
</dbReference>
<evidence type="ECO:0000256" key="7">
    <source>
        <dbReference type="ARBA" id="ARBA00023239"/>
    </source>
</evidence>
<dbReference type="GO" id="GO:0005576">
    <property type="term" value="C:extracellular region"/>
    <property type="evidence" value="ECO:0007669"/>
    <property type="project" value="UniProtKB-SubCell"/>
</dbReference>
<dbReference type="InterPro" id="IPR013784">
    <property type="entry name" value="Carb-bd-like_fold"/>
</dbReference>
<keyword evidence="7" id="KW-0456">Lyase</keyword>
<comment type="similarity">
    <text evidence="3">Belongs to the polysaccharide lyase 4 family.</text>
</comment>
<evidence type="ECO:0000259" key="9">
    <source>
        <dbReference type="Pfam" id="PF14683"/>
    </source>
</evidence>
<evidence type="ECO:0000256" key="8">
    <source>
        <dbReference type="SAM" id="SignalP"/>
    </source>
</evidence>
<evidence type="ECO:0000256" key="2">
    <source>
        <dbReference type="ARBA" id="ARBA00004613"/>
    </source>
</evidence>
<dbReference type="EC" id="4.2.2.23" evidence="4"/>
<dbReference type="GO" id="GO:0030246">
    <property type="term" value="F:carbohydrate binding"/>
    <property type="evidence" value="ECO:0007669"/>
    <property type="project" value="InterPro"/>
</dbReference>
<sequence>MSKLVLFLMLSVAGISAENGSFINLNNSSGDVTLGNSLFNITFHKNGKAQSVYKNNVNLIDNISKNSQTWYLDWDGGKGYFHPSKYEVIEDSSEKVHFRFIQEASLGNLNIEFHLVVLSNVSGLYQYIKVSNPTNATIGLGEFRTVYRFDHNLMPKVTNIVESGITPNLTGRPTIQDTTWQLADGTYWSKYDFCGYIRETPWFGVYGGGFGGWIISASREYHSGGPLKQDLLVHHDSLMANYFHSGHFGTPGLEAPPGWSKFYGPYLVYINTGSEKQVREGVAKQALIEQARWPYSWLVDKEYPQTRGSVYGEVEGQTKAMVVVYSSIEQEFDLQTLGYLYHEETDVNGRFIINNIRPGSYQIVAYPLAGQASENVARKNISIIAGENQNIGSLFLPEPTNILWSLGETNRKSSEYRYSDEHRSFYWHFVPPANQTFTIGSSRVDKDWYYAQTRTPGTWSIAYNDKFDNKNRTLRVAFAAASKSSVSDPALTAAIDIEVNGHQVGHFAYENDKTIYRDALQSGNFHPEKMTVPARQIVNGQNVISFNLLRGMVMYDAISLASE</sequence>
<dbReference type="InterPro" id="IPR008979">
    <property type="entry name" value="Galactose-bd-like_sf"/>
</dbReference>
<comment type="catalytic activity">
    <reaction evidence="1">
        <text>Endotype eliminative cleavage of L-alpha-rhamnopyranosyl-(1-&gt;4)-alpha-D-galactopyranosyluronic acid bonds of rhamnogalacturonan I domains in ramified hairy regions of pectin leaving L-rhamnopyranose at the reducing end and 4-deoxy-4,5-unsaturated D-galactopyranosyluronic acid at the non-reducing end.</text>
        <dbReference type="EC" id="4.2.2.23"/>
    </reaction>
</comment>
<dbReference type="InterPro" id="IPR029413">
    <property type="entry name" value="RG-lyase_II"/>
</dbReference>
<gene>
    <name evidence="11" type="ORF">CEUTPL_LOCUS12721</name>
</gene>
<organism evidence="11 12">
    <name type="scientific">Ceutorhynchus assimilis</name>
    <name type="common">cabbage seed weevil</name>
    <dbReference type="NCBI Taxonomy" id="467358"/>
    <lineage>
        <taxon>Eukaryota</taxon>
        <taxon>Metazoa</taxon>
        <taxon>Ecdysozoa</taxon>
        <taxon>Arthropoda</taxon>
        <taxon>Hexapoda</taxon>
        <taxon>Insecta</taxon>
        <taxon>Pterygota</taxon>
        <taxon>Neoptera</taxon>
        <taxon>Endopterygota</taxon>
        <taxon>Coleoptera</taxon>
        <taxon>Polyphaga</taxon>
        <taxon>Cucujiformia</taxon>
        <taxon>Curculionidae</taxon>
        <taxon>Ceutorhynchinae</taxon>
        <taxon>Ceutorhynchus</taxon>
    </lineage>
</organism>
<dbReference type="SUPFAM" id="SSF74650">
    <property type="entry name" value="Galactose mutarotase-like"/>
    <property type="match status" value="1"/>
</dbReference>
<dbReference type="CDD" id="cd10317">
    <property type="entry name" value="RGL4_C"/>
    <property type="match status" value="1"/>
</dbReference>
<evidence type="ECO:0000313" key="12">
    <source>
        <dbReference type="Proteomes" id="UP001152799"/>
    </source>
</evidence>
<dbReference type="GO" id="GO:0005975">
    <property type="term" value="P:carbohydrate metabolic process"/>
    <property type="evidence" value="ECO:0007669"/>
    <property type="project" value="InterPro"/>
</dbReference>
<proteinExistence type="inferred from homology"/>
<dbReference type="CDD" id="cd10316">
    <property type="entry name" value="RGL4_M"/>
    <property type="match status" value="1"/>
</dbReference>
<name>A0A9P0DJG3_9CUCU</name>
<comment type="subcellular location">
    <subcellularLocation>
        <location evidence="2">Secreted</location>
    </subcellularLocation>
</comment>
<keyword evidence="5" id="KW-0964">Secreted</keyword>
<keyword evidence="12" id="KW-1185">Reference proteome</keyword>
<keyword evidence="6 8" id="KW-0732">Signal</keyword>
<feature type="domain" description="Rhamnogalacturonan lyase" evidence="10">
    <location>
        <begin position="325"/>
        <end position="390"/>
    </location>
</feature>
<dbReference type="Gene3D" id="2.60.40.1120">
    <property type="entry name" value="Carboxypeptidase-like, regulatory domain"/>
    <property type="match status" value="1"/>
</dbReference>
<evidence type="ECO:0000256" key="1">
    <source>
        <dbReference type="ARBA" id="ARBA00001324"/>
    </source>
</evidence>
<evidence type="ECO:0000256" key="4">
    <source>
        <dbReference type="ARBA" id="ARBA00012437"/>
    </source>
</evidence>